<keyword evidence="2" id="KW-0479">Metal-binding</keyword>
<evidence type="ECO:0000256" key="6">
    <source>
        <dbReference type="SAM" id="MobiDB-lite"/>
    </source>
</evidence>
<dbReference type="GO" id="GO:0005634">
    <property type="term" value="C:nucleus"/>
    <property type="evidence" value="ECO:0007669"/>
    <property type="project" value="UniProtKB-SubCell"/>
</dbReference>
<dbReference type="EMBL" id="CAJOBC010124255">
    <property type="protein sequence ID" value="CAF4587754.1"/>
    <property type="molecule type" value="Genomic_DNA"/>
</dbReference>
<dbReference type="PANTHER" id="PTHR46481:SF10">
    <property type="entry name" value="ZINC FINGER BED DOMAIN-CONTAINING PROTEIN 39"/>
    <property type="match status" value="1"/>
</dbReference>
<evidence type="ECO:0000256" key="5">
    <source>
        <dbReference type="ARBA" id="ARBA00023242"/>
    </source>
</evidence>
<dbReference type="SUPFAM" id="SSF140996">
    <property type="entry name" value="Hermes dimerisation domain"/>
    <property type="match status" value="1"/>
</dbReference>
<dbReference type="InterPro" id="IPR052035">
    <property type="entry name" value="ZnF_BED_domain_contain"/>
</dbReference>
<name>A0A8S2YZH4_9BILA</name>
<evidence type="ECO:0000256" key="4">
    <source>
        <dbReference type="ARBA" id="ARBA00022833"/>
    </source>
</evidence>
<evidence type="ECO:0008006" key="9">
    <source>
        <dbReference type="Google" id="ProtNLM"/>
    </source>
</evidence>
<feature type="region of interest" description="Disordered" evidence="6">
    <location>
        <begin position="1"/>
        <end position="27"/>
    </location>
</feature>
<keyword evidence="3" id="KW-0863">Zinc-finger</keyword>
<comment type="subcellular location">
    <subcellularLocation>
        <location evidence="1">Nucleus</location>
    </subcellularLocation>
</comment>
<evidence type="ECO:0000256" key="2">
    <source>
        <dbReference type="ARBA" id="ARBA00022723"/>
    </source>
</evidence>
<sequence length="166" mass="19306">MASVNSSTSSSSSATSPTTTPSLKDKRTVKRKRNDVWDYFEQKGDGLYCLLYKCLLESNAKSTGGMIYHLSKYHAQEHKIFRDKQPKRVRTDDILPLDSERSKFLTNIISEFIIRDLEPISFVNSSKTLRKLMKLIEPAYVIPTRNYFRDNVIRRLYEEVSTELRT</sequence>
<dbReference type="Proteomes" id="UP000681722">
    <property type="component" value="Unassembled WGS sequence"/>
</dbReference>
<dbReference type="PANTHER" id="PTHR46481">
    <property type="entry name" value="ZINC FINGER BED DOMAIN-CONTAINING PROTEIN 4"/>
    <property type="match status" value="1"/>
</dbReference>
<evidence type="ECO:0000313" key="8">
    <source>
        <dbReference type="Proteomes" id="UP000681722"/>
    </source>
</evidence>
<proteinExistence type="predicted"/>
<dbReference type="SMART" id="SM00614">
    <property type="entry name" value="ZnF_BED"/>
    <property type="match status" value="1"/>
</dbReference>
<keyword evidence="4" id="KW-0862">Zinc</keyword>
<evidence type="ECO:0000256" key="3">
    <source>
        <dbReference type="ARBA" id="ARBA00022771"/>
    </source>
</evidence>
<feature type="non-terminal residue" evidence="7">
    <location>
        <position position="166"/>
    </location>
</feature>
<evidence type="ECO:0000313" key="7">
    <source>
        <dbReference type="EMBL" id="CAF4587754.1"/>
    </source>
</evidence>
<protein>
    <recommendedName>
        <fullName evidence="9">BED-type domain-containing protein</fullName>
    </recommendedName>
</protein>
<dbReference type="OrthoDB" id="1869581at2759"/>
<organism evidence="7 8">
    <name type="scientific">Didymodactylos carnosus</name>
    <dbReference type="NCBI Taxonomy" id="1234261"/>
    <lineage>
        <taxon>Eukaryota</taxon>
        <taxon>Metazoa</taxon>
        <taxon>Spiralia</taxon>
        <taxon>Gnathifera</taxon>
        <taxon>Rotifera</taxon>
        <taxon>Eurotatoria</taxon>
        <taxon>Bdelloidea</taxon>
        <taxon>Philodinida</taxon>
        <taxon>Philodinidae</taxon>
        <taxon>Didymodactylos</taxon>
    </lineage>
</organism>
<feature type="compositionally biased region" description="Low complexity" evidence="6">
    <location>
        <begin position="1"/>
        <end position="22"/>
    </location>
</feature>
<evidence type="ECO:0000256" key="1">
    <source>
        <dbReference type="ARBA" id="ARBA00004123"/>
    </source>
</evidence>
<reference evidence="7" key="1">
    <citation type="submission" date="2021-02" db="EMBL/GenBank/DDBJ databases">
        <authorList>
            <person name="Nowell W R."/>
        </authorList>
    </citation>
    <scope>NUCLEOTIDE SEQUENCE</scope>
</reference>
<comment type="caution">
    <text evidence="7">The sequence shown here is derived from an EMBL/GenBank/DDBJ whole genome shotgun (WGS) entry which is preliminary data.</text>
</comment>
<keyword evidence="5" id="KW-0539">Nucleus</keyword>
<dbReference type="GO" id="GO:0008270">
    <property type="term" value="F:zinc ion binding"/>
    <property type="evidence" value="ECO:0007669"/>
    <property type="project" value="UniProtKB-KW"/>
</dbReference>
<gene>
    <name evidence="7" type="ORF">SRO942_LOCUS48375</name>
</gene>
<accession>A0A8S2YZH4</accession>
<dbReference type="AlphaFoldDB" id="A0A8S2YZH4"/>